<gene>
    <name evidence="7" type="ordered locus">Os02g0513700</name>
</gene>
<dbReference type="PANTHER" id="PTHR32166:SF81">
    <property type="entry name" value="OS06G0658400 PROTEIN"/>
    <property type="match status" value="1"/>
</dbReference>
<keyword evidence="3" id="KW-0862">Zinc</keyword>
<dbReference type="EMBL" id="AP008208">
    <property type="protein sequence ID" value="BAF08859.2"/>
    <property type="molecule type" value="Genomic_DNA"/>
</dbReference>
<evidence type="ECO:0000256" key="5">
    <source>
        <dbReference type="SAM" id="MobiDB-lite"/>
    </source>
</evidence>
<feature type="domain" description="BED-type" evidence="6">
    <location>
        <begin position="55"/>
        <end position="118"/>
    </location>
</feature>
<dbReference type="Pfam" id="PF04937">
    <property type="entry name" value="DUF659"/>
    <property type="match status" value="1"/>
</dbReference>
<accession>Q0E0X9</accession>
<feature type="compositionally biased region" description="Low complexity" evidence="5">
    <location>
        <begin position="7"/>
        <end position="27"/>
    </location>
</feature>
<feature type="region of interest" description="Disordered" evidence="5">
    <location>
        <begin position="1"/>
        <end position="37"/>
    </location>
</feature>
<name>Q0E0X9_ORYSJ</name>
<evidence type="ECO:0000256" key="1">
    <source>
        <dbReference type="ARBA" id="ARBA00022723"/>
    </source>
</evidence>
<evidence type="ECO:0000256" key="2">
    <source>
        <dbReference type="ARBA" id="ARBA00022771"/>
    </source>
</evidence>
<dbReference type="AlphaFoldDB" id="Q0E0X9"/>
<dbReference type="GO" id="GO:0008270">
    <property type="term" value="F:zinc ion binding"/>
    <property type="evidence" value="ECO:0007669"/>
    <property type="project" value="UniProtKB-KW"/>
</dbReference>
<reference evidence="8" key="2">
    <citation type="journal article" date="2008" name="Nucleic Acids Res.">
        <title>The rice annotation project database (RAP-DB): 2008 update.</title>
        <authorList>
            <consortium name="The rice annotation project (RAP)"/>
        </authorList>
    </citation>
    <scope>GENOME REANNOTATION</scope>
    <source>
        <strain evidence="8">cv. Nipponbare</strain>
    </source>
</reference>
<dbReference type="InterPro" id="IPR003656">
    <property type="entry name" value="Znf_BED"/>
</dbReference>
<dbReference type="InterPro" id="IPR007021">
    <property type="entry name" value="DUF659"/>
</dbReference>
<keyword evidence="1" id="KW-0479">Metal-binding</keyword>
<evidence type="ECO:0000313" key="8">
    <source>
        <dbReference type="Proteomes" id="UP000000763"/>
    </source>
</evidence>
<sequence length="675" mass="75710">MDYRTGSSSASASASSHPSGSPAPNSATDLSRGTSGPARASNLLNACRVIPPNDNENKPLWRYVELMEKTGKGQGGNVRFRCRLCGNIMHGSYSRVKAHLLKVGSNGVAPCPKVTIDVLSQLHDEMARAAAVAERNLPKDIPLPAEGASRGKRRAVSAIESSFNSDTRSNLDALIARMFYTAGIPFNVARNPYFRKAFMFACNNALGGYSPPSYNKLRTTLLVQEKTHVERLLNPLKSTWPVKGVSIVSDGWSDAQRRPLLNFLAVTEDGPMFLRAINTEGEIKRKEYIAEKMIAVIEDVGPKNVVQVITDNAANCRAAGLIVEQRYSHIFWTPCVVHTLNLALKNICAAKSSSGDAYEEFQWITEVAADSSFIKNFIMNHSMRLSMFNEFNNQVQAQQVKEKVLNDVWWDKVQYILDFTDPIYSMIRAADTDKPCLHLVYEMWDSMIDKVKKIVYRHEGKELNEHSSFFFHVQEILYSRWAKSNTPLHCLAHSLNPKYYCESWLAEVPTREAPHMDAEISEMRNKCFRRYFAGDELRKIKQQFADFSLFGNGFNSFDSIKDRAHLDAKQWWGIYGNSAPELNPGRAEDLVFVHQNLRLLSRKSEEYCTGPSRMWDVGGDSFEMFEGGADFLQEAALSLDEPDLERVLEDLGALDLSADAEPSATSVTMIDTSSN</sequence>
<dbReference type="SUPFAM" id="SSF53098">
    <property type="entry name" value="Ribonuclease H-like"/>
    <property type="match status" value="1"/>
</dbReference>
<keyword evidence="2 4" id="KW-0863">Zinc-finger</keyword>
<evidence type="ECO:0000256" key="4">
    <source>
        <dbReference type="PROSITE-ProRule" id="PRU00027"/>
    </source>
</evidence>
<evidence type="ECO:0000256" key="3">
    <source>
        <dbReference type="ARBA" id="ARBA00022833"/>
    </source>
</evidence>
<organism evidence="7 8">
    <name type="scientific">Oryza sativa subsp. japonica</name>
    <name type="common">Rice</name>
    <dbReference type="NCBI Taxonomy" id="39947"/>
    <lineage>
        <taxon>Eukaryota</taxon>
        <taxon>Viridiplantae</taxon>
        <taxon>Streptophyta</taxon>
        <taxon>Embryophyta</taxon>
        <taxon>Tracheophyta</taxon>
        <taxon>Spermatophyta</taxon>
        <taxon>Magnoliopsida</taxon>
        <taxon>Liliopsida</taxon>
        <taxon>Poales</taxon>
        <taxon>Poaceae</taxon>
        <taxon>BOP clade</taxon>
        <taxon>Oryzoideae</taxon>
        <taxon>Oryzeae</taxon>
        <taxon>Oryzinae</taxon>
        <taxon>Oryza</taxon>
        <taxon>Oryza sativa</taxon>
    </lineage>
</organism>
<dbReference type="PROSITE" id="PS50808">
    <property type="entry name" value="ZF_BED"/>
    <property type="match status" value="1"/>
</dbReference>
<proteinExistence type="predicted"/>
<dbReference type="InterPro" id="IPR012337">
    <property type="entry name" value="RNaseH-like_sf"/>
</dbReference>
<reference evidence="7 8" key="1">
    <citation type="journal article" date="2005" name="Nature">
        <title>The map-based sequence of the rice genome.</title>
        <authorList>
            <consortium name="International rice genome sequencing project (IRGSP)"/>
            <person name="Matsumoto T."/>
            <person name="Wu J."/>
            <person name="Kanamori H."/>
            <person name="Katayose Y."/>
            <person name="Fujisawa M."/>
            <person name="Namiki N."/>
            <person name="Mizuno H."/>
            <person name="Yamamoto K."/>
            <person name="Antonio B.A."/>
            <person name="Baba T."/>
            <person name="Sakata K."/>
            <person name="Nagamura Y."/>
            <person name="Aoki H."/>
            <person name="Arikawa K."/>
            <person name="Arita K."/>
            <person name="Bito T."/>
            <person name="Chiden Y."/>
            <person name="Fujitsuka N."/>
            <person name="Fukunaka R."/>
            <person name="Hamada M."/>
            <person name="Harada C."/>
            <person name="Hayashi A."/>
            <person name="Hijishita S."/>
            <person name="Honda M."/>
            <person name="Hosokawa S."/>
            <person name="Ichikawa Y."/>
            <person name="Idonuma A."/>
            <person name="Iijima M."/>
            <person name="Ikeda M."/>
            <person name="Ikeno M."/>
            <person name="Ito K."/>
            <person name="Ito S."/>
            <person name="Ito T."/>
            <person name="Ito Y."/>
            <person name="Ito Y."/>
            <person name="Iwabuchi A."/>
            <person name="Kamiya K."/>
            <person name="Karasawa W."/>
            <person name="Kurita K."/>
            <person name="Katagiri S."/>
            <person name="Kikuta A."/>
            <person name="Kobayashi H."/>
            <person name="Kobayashi N."/>
            <person name="Machita K."/>
            <person name="Maehara T."/>
            <person name="Masukawa M."/>
            <person name="Mizubayashi T."/>
            <person name="Mukai Y."/>
            <person name="Nagasaki H."/>
            <person name="Nagata Y."/>
            <person name="Naito S."/>
            <person name="Nakashima M."/>
            <person name="Nakama Y."/>
            <person name="Nakamichi Y."/>
            <person name="Nakamura M."/>
            <person name="Meguro A."/>
            <person name="Negishi M."/>
            <person name="Ohta I."/>
            <person name="Ohta T."/>
            <person name="Okamoto M."/>
            <person name="Ono N."/>
            <person name="Saji S."/>
            <person name="Sakaguchi M."/>
            <person name="Sakai K."/>
            <person name="Shibata M."/>
            <person name="Shimokawa T."/>
            <person name="Song J."/>
            <person name="Takazaki Y."/>
            <person name="Terasawa K."/>
            <person name="Tsugane M."/>
            <person name="Tsuji K."/>
            <person name="Ueda S."/>
            <person name="Waki K."/>
            <person name="Yamagata H."/>
            <person name="Yamamoto M."/>
            <person name="Yamamoto S."/>
            <person name="Yamane H."/>
            <person name="Yoshiki S."/>
            <person name="Yoshihara R."/>
            <person name="Yukawa K."/>
            <person name="Zhong H."/>
            <person name="Yano M."/>
            <person name="Yuan Q."/>
            <person name="Ouyang S."/>
            <person name="Liu J."/>
            <person name="Jones K.M."/>
            <person name="Gansberger K."/>
            <person name="Moffat K."/>
            <person name="Hill J."/>
            <person name="Bera J."/>
            <person name="Fadrosh D."/>
            <person name="Jin S."/>
            <person name="Johri S."/>
            <person name="Kim M."/>
            <person name="Overton L."/>
            <person name="Reardon M."/>
            <person name="Tsitrin T."/>
            <person name="Vuong H."/>
            <person name="Weaver B."/>
            <person name="Ciecko A."/>
            <person name="Tallon L."/>
            <person name="Jackson J."/>
            <person name="Pai G."/>
            <person name="Aken S.V."/>
            <person name="Utterback T."/>
            <person name="Reidmuller S."/>
            <person name="Feldblyum T."/>
            <person name="Hsiao J."/>
            <person name="Zismann V."/>
            <person name="Iobst S."/>
            <person name="de Vazeille A.R."/>
            <person name="Buell C.R."/>
            <person name="Ying K."/>
            <person name="Li Y."/>
            <person name="Lu T."/>
            <person name="Huang Y."/>
            <person name="Zhao Q."/>
            <person name="Feng Q."/>
            <person name="Zhang L."/>
            <person name="Zhu J."/>
            <person name="Weng Q."/>
            <person name="Mu J."/>
            <person name="Lu Y."/>
            <person name="Fan D."/>
            <person name="Liu Y."/>
            <person name="Guan J."/>
            <person name="Zhang Y."/>
            <person name="Yu S."/>
            <person name="Liu X."/>
            <person name="Zhang Y."/>
            <person name="Hong G."/>
            <person name="Han B."/>
            <person name="Choisne N."/>
            <person name="Demange N."/>
            <person name="Orjeda G."/>
            <person name="Samain S."/>
            <person name="Cattolico L."/>
            <person name="Pelletier E."/>
            <person name="Couloux A."/>
            <person name="Segurens B."/>
            <person name="Wincker P."/>
            <person name="D'Hont A."/>
            <person name="Scarpelli C."/>
            <person name="Weissenbach J."/>
            <person name="Salanoubat M."/>
            <person name="Quetier F."/>
            <person name="Yu Y."/>
            <person name="Kim H.R."/>
            <person name="Rambo T."/>
            <person name="Currie J."/>
            <person name="Collura K."/>
            <person name="Luo M."/>
            <person name="Yang T."/>
            <person name="Ammiraju J.S.S."/>
            <person name="Engler F."/>
            <person name="Soderlund C."/>
            <person name="Wing R.A."/>
            <person name="Palmer L.E."/>
            <person name="de la Bastide M."/>
            <person name="Spiegel L."/>
            <person name="Nascimento L."/>
            <person name="Zutavern T."/>
            <person name="O'Shaughnessy A."/>
            <person name="Dike S."/>
            <person name="Dedhia N."/>
            <person name="Preston R."/>
            <person name="Balija V."/>
            <person name="McCombie W.R."/>
            <person name="Chow T."/>
            <person name="Chen H."/>
            <person name="Chung M."/>
            <person name="Chen C."/>
            <person name="Shaw J."/>
            <person name="Wu H."/>
            <person name="Hsiao K."/>
            <person name="Chao Y."/>
            <person name="Chu M."/>
            <person name="Cheng C."/>
            <person name="Hour A."/>
            <person name="Lee P."/>
            <person name="Lin S."/>
            <person name="Lin Y."/>
            <person name="Liou J."/>
            <person name="Liu S."/>
            <person name="Hsing Y."/>
            <person name="Raghuvanshi S."/>
            <person name="Mohanty A."/>
            <person name="Bharti A.K."/>
            <person name="Gaur A."/>
            <person name="Gupta V."/>
            <person name="Kumar D."/>
            <person name="Ravi V."/>
            <person name="Vij S."/>
            <person name="Kapur A."/>
            <person name="Khurana P."/>
            <person name="Khurana P."/>
            <person name="Khurana J.P."/>
            <person name="Tyagi A.K."/>
            <person name="Gaikwad K."/>
            <person name="Singh A."/>
            <person name="Dalal V."/>
            <person name="Srivastava S."/>
            <person name="Dixit A."/>
            <person name="Pal A.K."/>
            <person name="Ghazi I.A."/>
            <person name="Yadav M."/>
            <person name="Pandit A."/>
            <person name="Bhargava A."/>
            <person name="Sureshbabu K."/>
            <person name="Batra K."/>
            <person name="Sharma T.R."/>
            <person name="Mohapatra T."/>
            <person name="Singh N.K."/>
            <person name="Messing J."/>
            <person name="Nelson A.B."/>
            <person name="Fuks G."/>
            <person name="Kavchok S."/>
            <person name="Keizer G."/>
            <person name="Linton E."/>
            <person name="Llaca V."/>
            <person name="Song R."/>
            <person name="Tanyolac B."/>
            <person name="Young S."/>
            <person name="Ho-Il K."/>
            <person name="Hahn J.H."/>
            <person name="Sangsakoo G."/>
            <person name="Vanavichit A."/>
            <person name="de Mattos Luiz.A.T."/>
            <person name="Zimmer P.D."/>
            <person name="Malone G."/>
            <person name="Dellagostin O."/>
            <person name="de Oliveira A.C."/>
            <person name="Bevan M."/>
            <person name="Bancroft I."/>
            <person name="Minx P."/>
            <person name="Cordum H."/>
            <person name="Wilson R."/>
            <person name="Cheng Z."/>
            <person name="Jin W."/>
            <person name="Jiang J."/>
            <person name="Leong S.A."/>
            <person name="Iwama H."/>
            <person name="Gojobori T."/>
            <person name="Itoh T."/>
            <person name="Niimura Y."/>
            <person name="Fujii Y."/>
            <person name="Habara T."/>
            <person name="Sakai H."/>
            <person name="Sato Y."/>
            <person name="Wilson G."/>
            <person name="Kumar K."/>
            <person name="McCouch S."/>
            <person name="Juretic N."/>
            <person name="Hoen D."/>
            <person name="Wright S."/>
            <person name="Bruskiewich R."/>
            <person name="Bureau T."/>
            <person name="Miyao A."/>
            <person name="Hirochika H."/>
            <person name="Nishikawa T."/>
            <person name="Kadowaki K."/>
            <person name="Sugiura M."/>
            <person name="Burr B."/>
            <person name="Sasaki T."/>
        </authorList>
    </citation>
    <scope>NUCLEOTIDE SEQUENCE [LARGE SCALE GENOMIC DNA]</scope>
    <source>
        <strain evidence="8">cv. Nipponbare</strain>
    </source>
</reference>
<protein>
    <submittedName>
        <fullName evidence="7">Os02g0513700 protein</fullName>
    </submittedName>
</protein>
<dbReference type="GO" id="GO:0003677">
    <property type="term" value="F:DNA binding"/>
    <property type="evidence" value="ECO:0007669"/>
    <property type="project" value="InterPro"/>
</dbReference>
<evidence type="ECO:0000259" key="6">
    <source>
        <dbReference type="PROSITE" id="PS50808"/>
    </source>
</evidence>
<dbReference type="PANTHER" id="PTHR32166">
    <property type="entry name" value="OSJNBA0013A04.12 PROTEIN"/>
    <property type="match status" value="1"/>
</dbReference>
<dbReference type="Proteomes" id="UP000000763">
    <property type="component" value="Chromosome 2"/>
</dbReference>
<evidence type="ECO:0000313" key="7">
    <source>
        <dbReference type="EMBL" id="BAF08859.2"/>
    </source>
</evidence>
<dbReference type="KEGG" id="dosa:Os02g0513700"/>